<comment type="caution">
    <text evidence="3">The sequence shown here is derived from an EMBL/GenBank/DDBJ whole genome shotgun (WGS) entry which is preliminary data.</text>
</comment>
<dbReference type="OrthoDB" id="23630at2759"/>
<feature type="compositionally biased region" description="Low complexity" evidence="2">
    <location>
        <begin position="721"/>
        <end position="753"/>
    </location>
</feature>
<evidence type="ECO:0000256" key="1">
    <source>
        <dbReference type="SAM" id="Coils"/>
    </source>
</evidence>
<feature type="coiled-coil region" evidence="1">
    <location>
        <begin position="809"/>
        <end position="850"/>
    </location>
</feature>
<feature type="region of interest" description="Disordered" evidence="2">
    <location>
        <begin position="313"/>
        <end position="345"/>
    </location>
</feature>
<feature type="region of interest" description="Disordered" evidence="2">
    <location>
        <begin position="391"/>
        <end position="504"/>
    </location>
</feature>
<keyword evidence="1" id="KW-0175">Coiled coil</keyword>
<dbReference type="AlphaFoldDB" id="A0A151ZS24"/>
<feature type="region of interest" description="Disordered" evidence="2">
    <location>
        <begin position="715"/>
        <end position="766"/>
    </location>
</feature>
<feature type="compositionally biased region" description="Pro residues" evidence="2">
    <location>
        <begin position="395"/>
        <end position="405"/>
    </location>
</feature>
<proteinExistence type="predicted"/>
<evidence type="ECO:0000256" key="2">
    <source>
        <dbReference type="SAM" id="MobiDB-lite"/>
    </source>
</evidence>
<dbReference type="EMBL" id="LODT01000021">
    <property type="protein sequence ID" value="KYQ96746.1"/>
    <property type="molecule type" value="Genomic_DNA"/>
</dbReference>
<protein>
    <submittedName>
        <fullName evidence="3">Uncharacterized protein</fullName>
    </submittedName>
</protein>
<gene>
    <name evidence="3" type="ORF">DLAC_04045</name>
</gene>
<keyword evidence="4" id="KW-1185">Reference proteome</keyword>
<organism evidence="3 4">
    <name type="scientific">Tieghemostelium lacteum</name>
    <name type="common">Slime mold</name>
    <name type="synonym">Dictyostelium lacteum</name>
    <dbReference type="NCBI Taxonomy" id="361077"/>
    <lineage>
        <taxon>Eukaryota</taxon>
        <taxon>Amoebozoa</taxon>
        <taxon>Evosea</taxon>
        <taxon>Eumycetozoa</taxon>
        <taxon>Dictyostelia</taxon>
        <taxon>Dictyosteliales</taxon>
        <taxon>Raperosteliaceae</taxon>
        <taxon>Tieghemostelium</taxon>
    </lineage>
</organism>
<feature type="compositionally biased region" description="Polar residues" evidence="2">
    <location>
        <begin position="429"/>
        <end position="446"/>
    </location>
</feature>
<evidence type="ECO:0000313" key="4">
    <source>
        <dbReference type="Proteomes" id="UP000076078"/>
    </source>
</evidence>
<feature type="compositionally biased region" description="Low complexity" evidence="2">
    <location>
        <begin position="488"/>
        <end position="503"/>
    </location>
</feature>
<evidence type="ECO:0000313" key="3">
    <source>
        <dbReference type="EMBL" id="KYQ96746.1"/>
    </source>
</evidence>
<feature type="compositionally biased region" description="Polar residues" evidence="2">
    <location>
        <begin position="454"/>
        <end position="473"/>
    </location>
</feature>
<reference evidence="3 4" key="1">
    <citation type="submission" date="2015-12" db="EMBL/GenBank/DDBJ databases">
        <title>Dictyostelia acquired genes for synthesis and detection of signals that induce cell-type specialization by lateral gene transfer from prokaryotes.</title>
        <authorList>
            <person name="Gloeckner G."/>
            <person name="Schaap P."/>
        </authorList>
    </citation>
    <scope>NUCLEOTIDE SEQUENCE [LARGE SCALE GENOMIC DNA]</scope>
    <source>
        <strain evidence="3 4">TK</strain>
    </source>
</reference>
<feature type="compositionally biased region" description="Acidic residues" evidence="2">
    <location>
        <begin position="209"/>
        <end position="219"/>
    </location>
</feature>
<dbReference type="Proteomes" id="UP000076078">
    <property type="component" value="Unassembled WGS sequence"/>
</dbReference>
<dbReference type="FunCoup" id="A0A151ZS24">
    <property type="interactions" value="738"/>
</dbReference>
<accession>A0A151ZS24</accession>
<dbReference type="OMA" id="HYNTNTI"/>
<feature type="compositionally biased region" description="Acidic residues" evidence="2">
    <location>
        <begin position="335"/>
        <end position="345"/>
    </location>
</feature>
<sequence length="882" mass="99622">MNNKNKPLSLRRKIQPKNQLNPVQNQILLPIQNNDSVQETFTEIPPIIHTESLKNEMESGNVNDMSVLIKQFTPENLFQNDLHLSLNSNSQSEFVLPHTTIQQFKTPVSTPVFDRTKRAPTDDFVDMFTKLEVSGIKKSQVKSQPEIIVLESGSDDEDIVKTPLNLNEILSELPSKNIQPVPLPPPLNRPKESDVQQQQQLQQQHLNEESDSDSEFIDDDDCDVETIQVFKQLYEKKKLEEEEDEKDVLIKTNVKGEISLGRGGKDPDPIQYEPEDLVDHSKLLQIHEQVKQRNHKQRLLRETKLEDLFDKITKSQPPPYITPTKFTKRRKHDGDEDQDDQDDDIDILTDGVCDLNQLAMEFDIVLPNNEPKPIVIPKTVPVLGNPPTFKFPDTIPLPSPSPSPSPSTATVMNTSAIGKRKDPPPPSPITQKVVSPSPNISKQSPITIDLVSPQPKSAPTPLSNNINIGNLPTESIDKTVKQPTVQPSTSTATSNTSSQNSNDNYKRWKKLFGGGKIPIHKKLREIITGCCIINSNLILANSNGKDGLNIDLLIIAMIRLSLFSADILDLTPKSDEGKQFGECLNNNTLFTKLMENMKSKPAILCYKEITLDQFLLYKTHPKKSFSLIDIVSQTLEILIGSKTNNDTLKFLISLPTNTLKSLNETVIGDLVKYQSNYPTITTILQKTLLVLTNKPRENPVYNRYISKEIQVQIQHKHDPLSTSQTNSTTSSNETTTQTTSSTSNSKSSTTSSQPPTPQPQPQPTMFVDNVNRVENSNKVKMNNSEVIVVNEVNPVDEYINNIKTELSSIADNQERINKLLTLVENQRNQIVNLEKENQKLTSNNQNLFQYLQKYIRWHSDIKSKWQEMSYNISNSLLFNFKK</sequence>
<feature type="region of interest" description="Disordered" evidence="2">
    <location>
        <begin position="176"/>
        <end position="219"/>
    </location>
</feature>
<dbReference type="InParanoid" id="A0A151ZS24"/>
<name>A0A151ZS24_TIELA</name>
<dbReference type="STRING" id="361077.A0A151ZS24"/>